<feature type="chain" id="PRO_5045944692" evidence="1">
    <location>
        <begin position="28"/>
        <end position="448"/>
    </location>
</feature>
<dbReference type="InterPro" id="IPR012338">
    <property type="entry name" value="Beta-lactam/transpept-like"/>
</dbReference>
<dbReference type="Pfam" id="PF00144">
    <property type="entry name" value="Beta-lactamase"/>
    <property type="match status" value="1"/>
</dbReference>
<keyword evidence="4" id="KW-1185">Reference proteome</keyword>
<dbReference type="EMBL" id="BMKF01000001">
    <property type="protein sequence ID" value="GGB62349.1"/>
    <property type="molecule type" value="Genomic_DNA"/>
</dbReference>
<evidence type="ECO:0000256" key="1">
    <source>
        <dbReference type="SAM" id="SignalP"/>
    </source>
</evidence>
<name>A0ABQ1JA63_9PROT</name>
<gene>
    <name evidence="3" type="ORF">GCM10011503_08730</name>
</gene>
<evidence type="ECO:0000259" key="2">
    <source>
        <dbReference type="Pfam" id="PF00144"/>
    </source>
</evidence>
<comment type="caution">
    <text evidence="3">The sequence shown here is derived from an EMBL/GenBank/DDBJ whole genome shotgun (WGS) entry which is preliminary data.</text>
</comment>
<dbReference type="PANTHER" id="PTHR43283">
    <property type="entry name" value="BETA-LACTAMASE-RELATED"/>
    <property type="match status" value="1"/>
</dbReference>
<feature type="domain" description="Beta-lactamase-related" evidence="2">
    <location>
        <begin position="61"/>
        <end position="433"/>
    </location>
</feature>
<evidence type="ECO:0000313" key="4">
    <source>
        <dbReference type="Proteomes" id="UP000628854"/>
    </source>
</evidence>
<dbReference type="SUPFAM" id="SSF56601">
    <property type="entry name" value="beta-lactamase/transpeptidase-like"/>
    <property type="match status" value="1"/>
</dbReference>
<dbReference type="Gene3D" id="3.40.710.10">
    <property type="entry name" value="DD-peptidase/beta-lactamase superfamily"/>
    <property type="match status" value="1"/>
</dbReference>
<dbReference type="InterPro" id="IPR050789">
    <property type="entry name" value="Diverse_Enzym_Activities"/>
</dbReference>
<accession>A0ABQ1JA63</accession>
<dbReference type="Proteomes" id="UP000628854">
    <property type="component" value="Unassembled WGS sequence"/>
</dbReference>
<dbReference type="PROSITE" id="PS51257">
    <property type="entry name" value="PROKAR_LIPOPROTEIN"/>
    <property type="match status" value="1"/>
</dbReference>
<proteinExistence type="predicted"/>
<keyword evidence="3" id="KW-0378">Hydrolase</keyword>
<evidence type="ECO:0000313" key="3">
    <source>
        <dbReference type="EMBL" id="GGB62349.1"/>
    </source>
</evidence>
<sequence length="448" mass="49061">MAQYNKRTYFLSCAAALAILVAACASAPATVEEEVASLAWPPLGAVEDASDFDPAGLDALATAMQAYVDDGHVIGMQTLLVKDGAVVQYGQYGVRDFEEGTPTQPGTLYRIYSMTKPITGVALMQLYEDGAFQLDDPITKYIPEFEDLKVLAGTNEDGTPVLEGLERPATMRELMSHTAGFAYGLGGQDFANEQYRQQQILRSPDLDTLIDKIAGVPLLYQPGKTWYYSIAVDIQGYLVEQLSGMPFGEYLETNLFTPLNMDDTSFYVAEEDYDRLADLMAYYEPAGRFVPSTTESTQFRKSTIALESGGGGLVSTIDDYARFCQMLLNGGTLSGNRVINEDTITLMVTDQLPEGAGTGFDGTRRDPDAGERHKFGLDFGIITDPVAMKSPAGTGTYYWGGAAGTWFWIDPEYNLFFIGMIQRFGALPGEEADFRGESMRLVYEALDD</sequence>
<organism evidence="3 4">
    <name type="scientific">Henriciella pelagia</name>
    <dbReference type="NCBI Taxonomy" id="1977912"/>
    <lineage>
        <taxon>Bacteria</taxon>
        <taxon>Pseudomonadati</taxon>
        <taxon>Pseudomonadota</taxon>
        <taxon>Alphaproteobacteria</taxon>
        <taxon>Hyphomonadales</taxon>
        <taxon>Hyphomonadaceae</taxon>
        <taxon>Henriciella</taxon>
    </lineage>
</organism>
<feature type="signal peptide" evidence="1">
    <location>
        <begin position="1"/>
        <end position="27"/>
    </location>
</feature>
<dbReference type="InterPro" id="IPR001466">
    <property type="entry name" value="Beta-lactam-related"/>
</dbReference>
<dbReference type="PANTHER" id="PTHR43283:SF3">
    <property type="entry name" value="BETA-LACTAMASE FAMILY PROTEIN (AFU_ORTHOLOGUE AFUA_5G07500)"/>
    <property type="match status" value="1"/>
</dbReference>
<reference evidence="4" key="1">
    <citation type="journal article" date="2019" name="Int. J. Syst. Evol. Microbiol.">
        <title>The Global Catalogue of Microorganisms (GCM) 10K type strain sequencing project: providing services to taxonomists for standard genome sequencing and annotation.</title>
        <authorList>
            <consortium name="The Broad Institute Genomics Platform"/>
            <consortium name="The Broad Institute Genome Sequencing Center for Infectious Disease"/>
            <person name="Wu L."/>
            <person name="Ma J."/>
        </authorList>
    </citation>
    <scope>NUCLEOTIDE SEQUENCE [LARGE SCALE GENOMIC DNA]</scope>
    <source>
        <strain evidence="4">CGMCC 1.15928</strain>
    </source>
</reference>
<keyword evidence="1" id="KW-0732">Signal</keyword>
<dbReference type="GO" id="GO:0016787">
    <property type="term" value="F:hydrolase activity"/>
    <property type="evidence" value="ECO:0007669"/>
    <property type="project" value="UniProtKB-KW"/>
</dbReference>
<dbReference type="RefSeq" id="WP_084394295.1">
    <property type="nucleotide sequence ID" value="NZ_BMKF01000001.1"/>
</dbReference>
<protein>
    <submittedName>
        <fullName evidence="3">Serine hydrolase</fullName>
    </submittedName>
</protein>